<sequence>MLSKLIQRTIEVYFTFEIPSKTVNFHWLGLKDLTNIRTISPTAKRGSAWEVKLRYPEKLHPSHSDFPFSPERRIAKCEKLSRYQNKLIEKLSKVETEN</sequence>
<dbReference type="VEuPathDB" id="FungiDB:FUN_006728"/>
<protein>
    <submittedName>
        <fullName evidence="1">Uncharacterized protein</fullName>
    </submittedName>
</protein>
<evidence type="ECO:0000313" key="1">
    <source>
        <dbReference type="EMBL" id="PKK63164.1"/>
    </source>
</evidence>
<name>A0A2N1MNF0_9GLOM</name>
<dbReference type="EMBL" id="LLXL01001715">
    <property type="protein sequence ID" value="PKK63164.1"/>
    <property type="molecule type" value="Genomic_DNA"/>
</dbReference>
<reference evidence="1 2" key="1">
    <citation type="submission" date="2016-04" db="EMBL/GenBank/DDBJ databases">
        <title>Genome analyses suggest a sexual origin of heterokaryosis in a supposedly ancient asexual fungus.</title>
        <authorList>
            <person name="Ropars J."/>
            <person name="Sedzielewska K."/>
            <person name="Noel J."/>
            <person name="Charron P."/>
            <person name="Farinelli L."/>
            <person name="Marton T."/>
            <person name="Kruger M."/>
            <person name="Pelin A."/>
            <person name="Brachmann A."/>
            <person name="Corradi N."/>
        </authorList>
    </citation>
    <scope>NUCLEOTIDE SEQUENCE [LARGE SCALE GENOMIC DNA]</scope>
    <source>
        <strain evidence="1 2">C2</strain>
    </source>
</reference>
<gene>
    <name evidence="1" type="ORF">RhiirC2_855186</name>
</gene>
<reference evidence="1 2" key="2">
    <citation type="submission" date="2017-10" db="EMBL/GenBank/DDBJ databases">
        <title>Extensive intraspecific genome diversity in a model arbuscular mycorrhizal fungus.</title>
        <authorList>
            <person name="Chen E.C.H."/>
            <person name="Morin E."/>
            <person name="Baudet D."/>
            <person name="Noel J."/>
            <person name="Ndikumana S."/>
            <person name="Charron P."/>
            <person name="St-Onge C."/>
            <person name="Giorgi J."/>
            <person name="Grigoriev I.V."/>
            <person name="Roux C."/>
            <person name="Martin F.M."/>
            <person name="Corradi N."/>
        </authorList>
    </citation>
    <scope>NUCLEOTIDE SEQUENCE [LARGE SCALE GENOMIC DNA]</scope>
    <source>
        <strain evidence="1 2">C2</strain>
    </source>
</reference>
<accession>A0A2N1MNF0</accession>
<organism evidence="1 2">
    <name type="scientific">Rhizophagus irregularis</name>
    <dbReference type="NCBI Taxonomy" id="588596"/>
    <lineage>
        <taxon>Eukaryota</taxon>
        <taxon>Fungi</taxon>
        <taxon>Fungi incertae sedis</taxon>
        <taxon>Mucoromycota</taxon>
        <taxon>Glomeromycotina</taxon>
        <taxon>Glomeromycetes</taxon>
        <taxon>Glomerales</taxon>
        <taxon>Glomeraceae</taxon>
        <taxon>Rhizophagus</taxon>
    </lineage>
</organism>
<dbReference type="AlphaFoldDB" id="A0A2N1MNF0"/>
<evidence type="ECO:0000313" key="2">
    <source>
        <dbReference type="Proteomes" id="UP000233469"/>
    </source>
</evidence>
<dbReference type="Proteomes" id="UP000233469">
    <property type="component" value="Unassembled WGS sequence"/>
</dbReference>
<proteinExistence type="predicted"/>
<dbReference type="OrthoDB" id="2406449at2759"/>
<comment type="caution">
    <text evidence="1">The sequence shown here is derived from an EMBL/GenBank/DDBJ whole genome shotgun (WGS) entry which is preliminary data.</text>
</comment>